<gene>
    <name evidence="4" type="ORF">CRP01_34565</name>
</gene>
<accession>A0A2D0N0L8</accession>
<dbReference type="OrthoDB" id="9763697at2"/>
<protein>
    <submittedName>
        <fullName evidence="4">Uncharacterized protein</fullName>
    </submittedName>
</protein>
<reference evidence="4 5" key="1">
    <citation type="submission" date="2017-10" db="EMBL/GenBank/DDBJ databases">
        <title>The draft genome sequence of Lewinella nigricans NBRC 102662.</title>
        <authorList>
            <person name="Wang K."/>
        </authorList>
    </citation>
    <scope>NUCLEOTIDE SEQUENCE [LARGE SCALE GENOMIC DNA]</scope>
    <source>
        <strain evidence="4 5">NBRC 102662</strain>
    </source>
</reference>
<keyword evidence="1" id="KW-0175">Coiled coil</keyword>
<proteinExistence type="predicted"/>
<feature type="coiled-coil region" evidence="1">
    <location>
        <begin position="9"/>
        <end position="36"/>
    </location>
</feature>
<dbReference type="AlphaFoldDB" id="A0A2D0N0L8"/>
<evidence type="ECO:0000259" key="2">
    <source>
        <dbReference type="Pfam" id="PF13569"/>
    </source>
</evidence>
<dbReference type="RefSeq" id="WP_099154652.1">
    <property type="nucleotide sequence ID" value="NZ_PDUD01000047.1"/>
</dbReference>
<dbReference type="InterPro" id="IPR025406">
    <property type="entry name" value="DUF4132"/>
</dbReference>
<evidence type="ECO:0000313" key="4">
    <source>
        <dbReference type="EMBL" id="PHN01918.1"/>
    </source>
</evidence>
<feature type="domain" description="DUF7737" evidence="3">
    <location>
        <begin position="1103"/>
        <end position="1201"/>
    </location>
</feature>
<organism evidence="4 5">
    <name type="scientific">Flavilitoribacter nigricans (strain ATCC 23147 / DSM 23189 / NBRC 102662 / NCIMB 1420 / SS-2)</name>
    <name type="common">Lewinella nigricans</name>
    <dbReference type="NCBI Taxonomy" id="1122177"/>
    <lineage>
        <taxon>Bacteria</taxon>
        <taxon>Pseudomonadati</taxon>
        <taxon>Bacteroidota</taxon>
        <taxon>Saprospiria</taxon>
        <taxon>Saprospirales</taxon>
        <taxon>Lewinellaceae</taxon>
        <taxon>Flavilitoribacter</taxon>
    </lineage>
</organism>
<dbReference type="Proteomes" id="UP000223913">
    <property type="component" value="Unassembled WGS sequence"/>
</dbReference>
<evidence type="ECO:0000313" key="5">
    <source>
        <dbReference type="Proteomes" id="UP000223913"/>
    </source>
</evidence>
<keyword evidence="5" id="KW-1185">Reference proteome</keyword>
<name>A0A2D0N0L8_FLAN2</name>
<evidence type="ECO:0000256" key="1">
    <source>
        <dbReference type="SAM" id="Coils"/>
    </source>
</evidence>
<dbReference type="InterPro" id="IPR056639">
    <property type="entry name" value="DUF7737"/>
</dbReference>
<evidence type="ECO:0000259" key="3">
    <source>
        <dbReference type="Pfam" id="PF24879"/>
    </source>
</evidence>
<feature type="domain" description="DUF4132" evidence="2">
    <location>
        <begin position="811"/>
        <end position="985"/>
    </location>
</feature>
<dbReference type="EMBL" id="PDUD01000047">
    <property type="protein sequence ID" value="PHN01918.1"/>
    <property type="molecule type" value="Genomic_DNA"/>
</dbReference>
<comment type="caution">
    <text evidence="4">The sequence shown here is derived from an EMBL/GenBank/DDBJ whole genome shotgun (WGS) entry which is preliminary data.</text>
</comment>
<dbReference type="Pfam" id="PF13569">
    <property type="entry name" value="DUF4132"/>
    <property type="match status" value="1"/>
</dbReference>
<dbReference type="Pfam" id="PF24879">
    <property type="entry name" value="DUF7737"/>
    <property type="match status" value="1"/>
</dbReference>
<sequence length="1209" mass="141599">MKFFGRFFLNNLGVIKSNKEAENEEAKQDYRDLILDWFNQSGLSLTEFETDFLEPTIELYRTSKRTSHYFAVKPEEAQSNYFDALSLVYLAFHDPNESFFQKIMICLDDPENKNKFPKEFLSRRHYKSDFPEHLPIWRTILQACGFLEIFNALTFKKLRSRERRSHIERVLREAVYSNGPEVLKAWLDYIDNRAFYEKPQIYLDLLSNAYFQNPAQPIAASADLDQYLMQLIEKAVEEHNSREGFRLHTTILREVQESFLEFQQEEIFRNTPSQKRRFLKVWDFPKAVAAVEHYTGRVETLLEHIMYLTNPGYYFRDVEWFYRELFQMIIDDHRVSKKWMNDLLHWFPDCLSSVVIENVHLPLLQKIAPDIRMGTELHSKVEELVFVKHFSKAGIELIKTIYRAAPEKDLILAHKIQTPHFGNSDFKYGYHNLNWNSDKGNYTKLKAFIADFSLIVPTALKRVVSAYSVDDMTAFQINIDGENININSAVVENFNEILEEKQRAYRIIPIPLLPYTLRDSREYYATAISFLNAEEFNFFRNNYLEPHFPEISDCRIYREMSFPDGSVPSFLEFRQAAQAKRRQTKSSFEKNVNWQWFKQDHIDQLSGKEKWYPLMDLLITCKGSKTPQKKWMEQMNKAIDDFGRDQYFKELTVLITDSIRKDFWFFDVYAQALRGIVWTCTRQNPNDVSLNIVRTIAESSYTKISGVGPRSGRMGNFALQELVNSGSETAFGILNIMRNKTKYQRFIRVLDKYMEKFKEASDIPDELLADRSIPHLGFEGCTKTIQVEDYRVVFELKNQKLVKNWYLGDRKQRGTPAAIKEQFPALEKEIALEFKHTNALVKDLKHRLKTYWLYDRKWSAPDWEQYILAHPLLHMWIEGMIWCNETQDKRFLVLGDQKIDLHGQAVTVEKTDVISFWHPVEAASAELTAWQQKILEEKIPQAERQAYREHYPFSDRELSLTATPRFAGHFLEVRKLMAIANAAGWIFTYVHEDVNWPRVFIKDLNLTAHFKCDYSRLDYAIPTQELFFTEGDTRKITYGKKLEAIPLSRVPAKTRSEICRDIDLFIATTSVAMNPALAEKEPSLGNYRDDFHKGRFSDNAGAAVRKQLIAQLIPRLGLNSPGFEGNYLLVDGKLNQYRINLGSGFAQIRQSQQHLNLMPDIQSVRKDRRVQLPFKDDDTLYLILAKALFLQRDDAVADPAFKTLVTGNN</sequence>